<dbReference type="PANTHER" id="PTHR33710">
    <property type="entry name" value="BNAC02G09200D PROTEIN"/>
    <property type="match status" value="1"/>
</dbReference>
<dbReference type="SUPFAM" id="SSF56219">
    <property type="entry name" value="DNase I-like"/>
    <property type="match status" value="1"/>
</dbReference>
<reference evidence="2" key="1">
    <citation type="journal article" date="2025" name="Foods">
        <title>Unveiling the Microbial Signatures of Arabica Coffee Cherries: Insights into Ripeness Specific Diversity, Functional Traits, and Implications for Quality and Safety.</title>
        <authorList>
            <consortium name="RefSeq"/>
            <person name="Tenea G.N."/>
            <person name="Cifuentes V."/>
            <person name="Reyes P."/>
            <person name="Cevallos-Vallejos M."/>
        </authorList>
    </citation>
    <scope>NUCLEOTIDE SEQUENCE [LARGE SCALE GENOMIC DNA]</scope>
</reference>
<dbReference type="OrthoDB" id="1304107at2759"/>
<dbReference type="Proteomes" id="UP001652660">
    <property type="component" value="Chromosome 2e"/>
</dbReference>
<dbReference type="GO" id="GO:0003824">
    <property type="term" value="F:catalytic activity"/>
    <property type="evidence" value="ECO:0007669"/>
    <property type="project" value="InterPro"/>
</dbReference>
<dbReference type="InterPro" id="IPR005135">
    <property type="entry name" value="Endo/exonuclease/phosphatase"/>
</dbReference>
<feature type="domain" description="Endonuclease/exonuclease/phosphatase" evidence="1">
    <location>
        <begin position="124"/>
        <end position="208"/>
    </location>
</feature>
<proteinExistence type="predicted"/>
<dbReference type="Gene3D" id="3.60.10.10">
    <property type="entry name" value="Endonuclease/exonuclease/phosphatase"/>
    <property type="match status" value="1"/>
</dbReference>
<protein>
    <recommendedName>
        <fullName evidence="1">Endonuclease/exonuclease/phosphatase domain-containing protein</fullName>
    </recommendedName>
</protein>
<reference evidence="3" key="2">
    <citation type="submission" date="2025-08" db="UniProtKB">
        <authorList>
            <consortium name="RefSeq"/>
        </authorList>
    </citation>
    <scope>IDENTIFICATION</scope>
    <source>
        <tissue evidence="3">Leaves</tissue>
    </source>
</reference>
<dbReference type="AlphaFoldDB" id="A0A6P6W1Z1"/>
<dbReference type="PANTHER" id="PTHR33710:SF71">
    <property type="entry name" value="ENDONUCLEASE_EXONUCLEASE_PHOSPHATASE DOMAIN-CONTAINING PROTEIN"/>
    <property type="match status" value="1"/>
</dbReference>
<evidence type="ECO:0000313" key="2">
    <source>
        <dbReference type="Proteomes" id="UP001652660"/>
    </source>
</evidence>
<dbReference type="InterPro" id="IPR036691">
    <property type="entry name" value="Endo/exonu/phosph_ase_sf"/>
</dbReference>
<accession>A0A6P6W1Z1</accession>
<evidence type="ECO:0000313" key="3">
    <source>
        <dbReference type="RefSeq" id="XP_027109353.1"/>
    </source>
</evidence>
<keyword evidence="2" id="KW-1185">Reference proteome</keyword>
<name>A0A6P6W1Z1_COFAR</name>
<dbReference type="RefSeq" id="XP_027109353.1">
    <property type="nucleotide sequence ID" value="XM_027253552.1"/>
</dbReference>
<dbReference type="Pfam" id="PF03372">
    <property type="entry name" value="Exo_endo_phos"/>
    <property type="match status" value="1"/>
</dbReference>
<organism evidence="2 3">
    <name type="scientific">Coffea arabica</name>
    <name type="common">Arabian coffee</name>
    <dbReference type="NCBI Taxonomy" id="13443"/>
    <lineage>
        <taxon>Eukaryota</taxon>
        <taxon>Viridiplantae</taxon>
        <taxon>Streptophyta</taxon>
        <taxon>Embryophyta</taxon>
        <taxon>Tracheophyta</taxon>
        <taxon>Spermatophyta</taxon>
        <taxon>Magnoliopsida</taxon>
        <taxon>eudicotyledons</taxon>
        <taxon>Gunneridae</taxon>
        <taxon>Pentapetalae</taxon>
        <taxon>asterids</taxon>
        <taxon>lamiids</taxon>
        <taxon>Gentianales</taxon>
        <taxon>Rubiaceae</taxon>
        <taxon>Ixoroideae</taxon>
        <taxon>Gardenieae complex</taxon>
        <taxon>Bertiereae - Coffeeae clade</taxon>
        <taxon>Coffeeae</taxon>
        <taxon>Coffea</taxon>
    </lineage>
</organism>
<evidence type="ECO:0000259" key="1">
    <source>
        <dbReference type="Pfam" id="PF03372"/>
    </source>
</evidence>
<gene>
    <name evidence="3" type="primary">LOC113729228</name>
</gene>
<sequence>MKLGTLTASDRDGSVAAKDVHGSVVVAAMGEVNIVVWNIRGASRPDSLRYLQRLGRENAVRLKIWFFCFNEMRLSFTEYAEQMVHATIAFSSGMSVSFSGIYAKCTRVGRRPLWQSMENVGMGMDTPRLVAGDFNVVSSADERVGGSPANVTNMEEFNSSMFSCGLSTVDFDRSLFTWTNGTVWQRLDHVMVNSQWFLNAWRTHPQFLEVIREEWLSSAPGVGMATFHQKLMWVRRRLKLWSRETFGNIFSRVKTAEGEYHLREAEFDSRRDTEARARLHEARARYLRELSIEGAFWKQKAGIKWLEEGDANTRFFHAVVK</sequence>
<dbReference type="GeneID" id="113729228"/>